<dbReference type="PANTHER" id="PTHR46018:SF2">
    <property type="entry name" value="ZINC PHOSPHODIESTERASE ELAC PROTEIN 1"/>
    <property type="match status" value="1"/>
</dbReference>
<evidence type="ECO:0000256" key="7">
    <source>
        <dbReference type="ARBA" id="ARBA00022801"/>
    </source>
</evidence>
<dbReference type="InParanoid" id="A0A0D2WYR5"/>
<evidence type="ECO:0000256" key="4">
    <source>
        <dbReference type="ARBA" id="ARBA00022722"/>
    </source>
</evidence>
<dbReference type="RefSeq" id="XP_011270884.1">
    <property type="nucleotide sequence ID" value="XM_011272582.1"/>
</dbReference>
<keyword evidence="5" id="KW-0479">Metal-binding</keyword>
<dbReference type="SUPFAM" id="SSF56281">
    <property type="entry name" value="Metallo-hydrolase/oxidoreductase"/>
    <property type="match status" value="1"/>
</dbReference>
<keyword evidence="8" id="KW-0862">Zinc</keyword>
<evidence type="ECO:0000256" key="8">
    <source>
        <dbReference type="ARBA" id="ARBA00022833"/>
    </source>
</evidence>
<dbReference type="PhylomeDB" id="A0A0D2WYR5"/>
<dbReference type="InterPro" id="IPR013471">
    <property type="entry name" value="RNase_Z/BN"/>
</dbReference>
<dbReference type="GO" id="GO:0042781">
    <property type="term" value="F:3'-tRNA processing endoribonuclease activity"/>
    <property type="evidence" value="ECO:0007669"/>
    <property type="project" value="TreeGrafter"/>
</dbReference>
<dbReference type="eggNOG" id="KOG2121">
    <property type="taxonomic scope" value="Eukaryota"/>
</dbReference>
<dbReference type="PANTHER" id="PTHR46018">
    <property type="entry name" value="ZINC PHOSPHODIESTERASE ELAC PROTEIN 1"/>
    <property type="match status" value="1"/>
</dbReference>
<sequence length="309" mass="32388">MDRIVFLGTSAGAPTRTRNVTSHCVLTRAGRVWMLDCGEGTQHRVLACDAVKPTRIDVILITHTHGDHLLGLPGLLSSLSLGGNRAKPVRVFGPVGVKRFLETAIEVTDAFLTYKLEITELTPGEARELGIIDGIKLSAHPLVHRVPCFGYVLEETVNEPRIDPAKAASIGVTGKLIGQLARGDPVTLADGTVVTFDQAENAMCSCTSGAMSPEMAVGRGHSTSTMTGAFAKAIEAKKLILTHFSSRYSDGKAGQADSEPAAFAATRETTSAAGSAEVTDIAGLVAEAQAACPDTEVVAASDFAIFTID</sequence>
<keyword evidence="7" id="KW-0378">Hydrolase</keyword>
<organism evidence="10 11">
    <name type="scientific">Capsaspora owczarzaki (strain ATCC 30864)</name>
    <dbReference type="NCBI Taxonomy" id="595528"/>
    <lineage>
        <taxon>Eukaryota</taxon>
        <taxon>Filasterea</taxon>
        <taxon>Capsaspora</taxon>
    </lineage>
</organism>
<keyword evidence="11" id="KW-1185">Reference proteome</keyword>
<feature type="domain" description="Metallo-beta-lactamase" evidence="9">
    <location>
        <begin position="35"/>
        <end position="244"/>
    </location>
</feature>
<dbReference type="Pfam" id="PF12706">
    <property type="entry name" value="Lactamase_B_2"/>
    <property type="match status" value="1"/>
</dbReference>
<comment type="cofactor">
    <cofactor evidence="1">
        <name>Zn(2+)</name>
        <dbReference type="ChEBI" id="CHEBI:29105"/>
    </cofactor>
</comment>
<evidence type="ECO:0000256" key="5">
    <source>
        <dbReference type="ARBA" id="ARBA00022723"/>
    </source>
</evidence>
<evidence type="ECO:0000313" key="10">
    <source>
        <dbReference type="EMBL" id="KJE98173.1"/>
    </source>
</evidence>
<dbReference type="AlphaFoldDB" id="A0A0D2WYR5"/>
<evidence type="ECO:0000256" key="1">
    <source>
        <dbReference type="ARBA" id="ARBA00001947"/>
    </source>
</evidence>
<evidence type="ECO:0000256" key="3">
    <source>
        <dbReference type="ARBA" id="ARBA00022694"/>
    </source>
</evidence>
<dbReference type="OrthoDB" id="527344at2759"/>
<keyword evidence="6" id="KW-0255">Endonuclease</keyword>
<dbReference type="Proteomes" id="UP000008743">
    <property type="component" value="Unassembled WGS sequence"/>
</dbReference>
<name>A0A0D2WYR5_CAPO3</name>
<keyword evidence="4" id="KW-0540">Nuclease</keyword>
<dbReference type="HAMAP" id="MF_01818">
    <property type="entry name" value="RNase_Z_BN"/>
    <property type="match status" value="1"/>
</dbReference>
<dbReference type="GO" id="GO:0005634">
    <property type="term" value="C:nucleus"/>
    <property type="evidence" value="ECO:0007669"/>
    <property type="project" value="TreeGrafter"/>
</dbReference>
<gene>
    <name evidence="10" type="ORF">CAOG_009171</name>
</gene>
<dbReference type="STRING" id="595528.A0A0D2WYR5"/>
<dbReference type="EMBL" id="KE346376">
    <property type="protein sequence ID" value="KJE98173.1"/>
    <property type="molecule type" value="Genomic_DNA"/>
</dbReference>
<evidence type="ECO:0000256" key="2">
    <source>
        <dbReference type="ARBA" id="ARBA00011738"/>
    </source>
</evidence>
<dbReference type="Gene3D" id="3.60.15.10">
    <property type="entry name" value="Ribonuclease Z/Hydroxyacylglutathione hydrolase-like"/>
    <property type="match status" value="1"/>
</dbReference>
<evidence type="ECO:0000313" key="11">
    <source>
        <dbReference type="Proteomes" id="UP000008743"/>
    </source>
</evidence>
<evidence type="ECO:0000256" key="6">
    <source>
        <dbReference type="ARBA" id="ARBA00022759"/>
    </source>
</evidence>
<reference evidence="11" key="1">
    <citation type="submission" date="2011-02" db="EMBL/GenBank/DDBJ databases">
        <title>The Genome Sequence of Capsaspora owczarzaki ATCC 30864.</title>
        <authorList>
            <person name="Russ C."/>
            <person name="Cuomo C."/>
            <person name="Burger G."/>
            <person name="Gray M.W."/>
            <person name="Holland P.W.H."/>
            <person name="King N."/>
            <person name="Lang F.B.F."/>
            <person name="Roger A.J."/>
            <person name="Ruiz-Trillo I."/>
            <person name="Young S.K."/>
            <person name="Zeng Q."/>
            <person name="Gargeya S."/>
            <person name="Alvarado L."/>
            <person name="Berlin A."/>
            <person name="Chapman S.B."/>
            <person name="Chen Z."/>
            <person name="Freedman E."/>
            <person name="Gellesch M."/>
            <person name="Goldberg J."/>
            <person name="Griggs A."/>
            <person name="Gujja S."/>
            <person name="Heilman E."/>
            <person name="Heiman D."/>
            <person name="Howarth C."/>
            <person name="Mehta T."/>
            <person name="Neiman D."/>
            <person name="Pearson M."/>
            <person name="Roberts A."/>
            <person name="Saif S."/>
            <person name="Shea T."/>
            <person name="Shenoy N."/>
            <person name="Sisk P."/>
            <person name="Stolte C."/>
            <person name="Sykes S."/>
            <person name="White J."/>
            <person name="Yandava C."/>
            <person name="Haas B."/>
            <person name="Nusbaum C."/>
            <person name="Birren B."/>
        </authorList>
    </citation>
    <scope>NUCLEOTIDE SEQUENCE</scope>
    <source>
        <strain evidence="11">ATCC 30864</strain>
    </source>
</reference>
<proteinExistence type="inferred from homology"/>
<dbReference type="GO" id="GO:0046872">
    <property type="term" value="F:metal ion binding"/>
    <property type="evidence" value="ECO:0007669"/>
    <property type="project" value="UniProtKB-KW"/>
</dbReference>
<dbReference type="InterPro" id="IPR036866">
    <property type="entry name" value="RibonucZ/Hydroxyglut_hydro"/>
</dbReference>
<evidence type="ECO:0000259" key="9">
    <source>
        <dbReference type="Pfam" id="PF12706"/>
    </source>
</evidence>
<dbReference type="InterPro" id="IPR001279">
    <property type="entry name" value="Metallo-B-lactamas"/>
</dbReference>
<protein>
    <recommendedName>
        <fullName evidence="9">Metallo-beta-lactamase domain-containing protein</fullName>
    </recommendedName>
</protein>
<keyword evidence="3" id="KW-0819">tRNA processing</keyword>
<comment type="subunit">
    <text evidence="2">Homodimer.</text>
</comment>
<accession>A0A0D2WYR5</accession>